<sequence>MNKFESMSFRKDFVLPIEEQDRMLGFIKWGKKNDYPFFLVDLFNGSAWHQGIIKNKTHYIAGGGLEVVSGELARFIANPYSDFNMNEIVEQLAFDYELFGAFAVKGTWNREGTRVAVWEYLAIDAIRISSDERMYYLSDDWTVQQQSAEKTNLRTIPALDETNKVGSFVLYYKDPAKKARKEHGVYPKPPYQGGITAIQTDVDISKFHMFELQNGFKSGTMITFVDGFPETQEEAESFKNQIKGPASNIENSGDIIITFAPSADQAPRVENLTGNDLDKRYDALESSVQQNILVAHSVVAPSLFGVAPEGSFNAAESADLFEIFKTTYVDTRQKRLEWILNEMVRLSGDIGVVKLRDVKPIGTAEVAPVAAQPVAQETAFNRQDINALMDVVCKMNDGKISSESALTIIMTTYPHIDEAQARRIVGMGSAPQQLSSCKFDHQDDEIGYFAQYGEPAHDYEVIATFPIAWDTPSADVFSKQDQLFATIGEISAELNDFDKNVLKMIGDGEDSNAIATALNTNIEEIAKSMAKLMKWEVITKGQVTELGTQLVREEQIPIERFEVRYGYRTRLDVPPAKSGSRQFCERLMDLNRLYTKDEINTISSRVDRDVWRYRGGWYTNPDTQVSTPWCRHEWIQQLVVKR</sequence>
<protein>
    <recommendedName>
        <fullName evidence="2">Portal protein</fullName>
    </recommendedName>
</protein>
<gene>
    <name evidence="1" type="ORF">UFOVP775_45</name>
</gene>
<proteinExistence type="predicted"/>
<reference evidence="1" key="1">
    <citation type="submission" date="2020-04" db="EMBL/GenBank/DDBJ databases">
        <authorList>
            <person name="Chiriac C."/>
            <person name="Salcher M."/>
            <person name="Ghai R."/>
            <person name="Kavagutti S V."/>
        </authorList>
    </citation>
    <scope>NUCLEOTIDE SEQUENCE</scope>
</reference>
<name>A0A6J5NZX9_9CAUD</name>
<evidence type="ECO:0000313" key="1">
    <source>
        <dbReference type="EMBL" id="CAB4162485.1"/>
    </source>
</evidence>
<accession>A0A6J5NZX9</accession>
<organism evidence="1">
    <name type="scientific">uncultured Caudovirales phage</name>
    <dbReference type="NCBI Taxonomy" id="2100421"/>
    <lineage>
        <taxon>Viruses</taxon>
        <taxon>Duplodnaviria</taxon>
        <taxon>Heunggongvirae</taxon>
        <taxon>Uroviricota</taxon>
        <taxon>Caudoviricetes</taxon>
        <taxon>Peduoviridae</taxon>
        <taxon>Maltschvirus</taxon>
        <taxon>Maltschvirus maltsch</taxon>
    </lineage>
</organism>
<dbReference type="EMBL" id="LR796725">
    <property type="protein sequence ID" value="CAB4162485.1"/>
    <property type="molecule type" value="Genomic_DNA"/>
</dbReference>
<evidence type="ECO:0008006" key="2">
    <source>
        <dbReference type="Google" id="ProtNLM"/>
    </source>
</evidence>